<reference evidence="2 3" key="1">
    <citation type="submission" date="2020-03" db="EMBL/GenBank/DDBJ databases">
        <title>Sequencing the genomes of 1000 actinobacteria strains.</title>
        <authorList>
            <person name="Klenk H.-P."/>
        </authorList>
    </citation>
    <scope>NUCLEOTIDE SEQUENCE [LARGE SCALE GENOMIC DNA]</scope>
    <source>
        <strain evidence="2 3">DSM 16403</strain>
    </source>
</reference>
<dbReference type="EMBL" id="JAATJL010000001">
    <property type="protein sequence ID" value="NJC23651.1"/>
    <property type="molecule type" value="Genomic_DNA"/>
</dbReference>
<dbReference type="AlphaFoldDB" id="A0A846RZP2"/>
<dbReference type="InterPro" id="IPR027417">
    <property type="entry name" value="P-loop_NTPase"/>
</dbReference>
<comment type="caution">
    <text evidence="2">The sequence shown here is derived from an EMBL/GenBank/DDBJ whole genome shotgun (WGS) entry which is preliminary data.</text>
</comment>
<dbReference type="InterPro" id="IPR050166">
    <property type="entry name" value="ABC_transporter_ATP-bind"/>
</dbReference>
<evidence type="ECO:0000313" key="2">
    <source>
        <dbReference type="EMBL" id="NJC23651.1"/>
    </source>
</evidence>
<gene>
    <name evidence="2" type="ORF">BJ994_002727</name>
</gene>
<accession>A0A846RZP2</accession>
<dbReference type="Proteomes" id="UP000547458">
    <property type="component" value="Unassembled WGS sequence"/>
</dbReference>
<dbReference type="PANTHER" id="PTHR42788:SF13">
    <property type="entry name" value="ALIPHATIC SULFONATES IMPORT ATP-BINDING PROTEIN SSUB"/>
    <property type="match status" value="1"/>
</dbReference>
<keyword evidence="3" id="KW-1185">Reference proteome</keyword>
<dbReference type="Gene3D" id="3.40.50.300">
    <property type="entry name" value="P-loop containing nucleotide triphosphate hydrolases"/>
    <property type="match status" value="1"/>
</dbReference>
<evidence type="ECO:0000313" key="3">
    <source>
        <dbReference type="Proteomes" id="UP000547458"/>
    </source>
</evidence>
<organism evidence="2 3">
    <name type="scientific">Arthrobacter pigmenti</name>
    <dbReference type="NCBI Taxonomy" id="271432"/>
    <lineage>
        <taxon>Bacteria</taxon>
        <taxon>Bacillati</taxon>
        <taxon>Actinomycetota</taxon>
        <taxon>Actinomycetes</taxon>
        <taxon>Micrococcales</taxon>
        <taxon>Micrococcaceae</taxon>
        <taxon>Arthrobacter</taxon>
    </lineage>
</organism>
<sequence>MDEPFAALDAMTRDQMSVDLAEMASRLGMTVLFVTHSISEAVFLSDRVFVMSARPGRITAEIDIALPKPRGLHVRESAKFVEHVGDVTKVFERLGVLKDRQHTNS</sequence>
<dbReference type="PANTHER" id="PTHR42788">
    <property type="entry name" value="TAURINE IMPORT ATP-BINDING PROTEIN-RELATED"/>
    <property type="match status" value="1"/>
</dbReference>
<evidence type="ECO:0000256" key="1">
    <source>
        <dbReference type="ARBA" id="ARBA00022448"/>
    </source>
</evidence>
<dbReference type="SUPFAM" id="SSF52540">
    <property type="entry name" value="P-loop containing nucleoside triphosphate hydrolases"/>
    <property type="match status" value="1"/>
</dbReference>
<name>A0A846RZP2_9MICC</name>
<protein>
    <submittedName>
        <fullName evidence="2">ABC-type nitrate/sulfonate/bicarbonate transport system ATPase subunit</fullName>
    </submittedName>
</protein>
<keyword evidence="1" id="KW-0813">Transport</keyword>
<dbReference type="RefSeq" id="WP_245192661.1">
    <property type="nucleotide sequence ID" value="NZ_JAATJL010000001.1"/>
</dbReference>
<proteinExistence type="predicted"/>